<name>A0A4R2EXI4_9BACT</name>
<dbReference type="AlphaFoldDB" id="A0A4R2EXI4"/>
<gene>
    <name evidence="1" type="ORF">CLV25_102258</name>
</gene>
<reference evidence="1 2" key="1">
    <citation type="submission" date="2019-03" db="EMBL/GenBank/DDBJ databases">
        <title>Genomic Encyclopedia of Archaeal and Bacterial Type Strains, Phase II (KMG-II): from individual species to whole genera.</title>
        <authorList>
            <person name="Goeker M."/>
        </authorList>
    </citation>
    <scope>NUCLEOTIDE SEQUENCE [LARGE SCALE GENOMIC DNA]</scope>
    <source>
        <strain evidence="1 2">RL-C</strain>
    </source>
</reference>
<keyword evidence="2" id="KW-1185">Reference proteome</keyword>
<comment type="caution">
    <text evidence="1">The sequence shown here is derived from an EMBL/GenBank/DDBJ whole genome shotgun (WGS) entry which is preliminary data.</text>
</comment>
<proteinExistence type="predicted"/>
<protein>
    <recommendedName>
        <fullName evidence="3">Lipoprotein</fullName>
    </recommendedName>
</protein>
<dbReference type="OrthoDB" id="9778208at2"/>
<dbReference type="PROSITE" id="PS51257">
    <property type="entry name" value="PROKAR_LIPOPROTEIN"/>
    <property type="match status" value="1"/>
</dbReference>
<dbReference type="EMBL" id="SLWB01000002">
    <property type="protein sequence ID" value="TCN72292.1"/>
    <property type="molecule type" value="Genomic_DNA"/>
</dbReference>
<sequence length="158" mass="17923">MKSTFLKMTLTVMLFALMGAGCEKEEEYEDIPLQYTKCPCDHNTAFIKNVARENILLFDLSKTSLDAIKSQTYDGEKSEFVLYDKTNKSMTWMIDRNSMKGFCYICNVPDKINDLVIPSKGIAISFTGDEFELCTPSGGITNNFYSSCVLKTLKRKLK</sequence>
<evidence type="ECO:0000313" key="2">
    <source>
        <dbReference type="Proteomes" id="UP000294830"/>
    </source>
</evidence>
<accession>A0A4R2EXI4</accession>
<organism evidence="1 2">
    <name type="scientific">Acetobacteroides hydrogenigenes</name>
    <dbReference type="NCBI Taxonomy" id="979970"/>
    <lineage>
        <taxon>Bacteria</taxon>
        <taxon>Pseudomonadati</taxon>
        <taxon>Bacteroidota</taxon>
        <taxon>Bacteroidia</taxon>
        <taxon>Bacteroidales</taxon>
        <taxon>Rikenellaceae</taxon>
        <taxon>Acetobacteroides</taxon>
    </lineage>
</organism>
<dbReference type="Proteomes" id="UP000294830">
    <property type="component" value="Unassembled WGS sequence"/>
</dbReference>
<evidence type="ECO:0000313" key="1">
    <source>
        <dbReference type="EMBL" id="TCN72292.1"/>
    </source>
</evidence>
<dbReference type="RefSeq" id="WP_131838347.1">
    <property type="nucleotide sequence ID" value="NZ_SLWB01000002.1"/>
</dbReference>
<evidence type="ECO:0008006" key="3">
    <source>
        <dbReference type="Google" id="ProtNLM"/>
    </source>
</evidence>